<reference evidence="1" key="1">
    <citation type="submission" date="2023-10" db="EMBL/GenBank/DDBJ databases">
        <authorList>
            <person name="Domelevo Entfellner J.-B."/>
        </authorList>
    </citation>
    <scope>NUCLEOTIDE SEQUENCE</scope>
</reference>
<name>A0AA86W637_9FABA</name>
<gene>
    <name evidence="1" type="ORF">AYBTSS11_LOCUS31087</name>
</gene>
<dbReference type="AlphaFoldDB" id="A0AA86W637"/>
<keyword evidence="2" id="KW-1185">Reference proteome</keyword>
<accession>A0AA86W637</accession>
<evidence type="ECO:0000313" key="1">
    <source>
        <dbReference type="EMBL" id="CAJ1978883.1"/>
    </source>
</evidence>
<proteinExistence type="predicted"/>
<dbReference type="EMBL" id="OY731408">
    <property type="protein sequence ID" value="CAJ1978883.1"/>
    <property type="molecule type" value="Genomic_DNA"/>
</dbReference>
<protein>
    <submittedName>
        <fullName evidence="1">Uncharacterized protein</fullName>
    </submittedName>
</protein>
<dbReference type="Proteomes" id="UP001189624">
    <property type="component" value="Chromosome 11"/>
</dbReference>
<evidence type="ECO:0000313" key="2">
    <source>
        <dbReference type="Proteomes" id="UP001189624"/>
    </source>
</evidence>
<dbReference type="Gramene" id="rna-AYBTSS11_LOCUS31087">
    <property type="protein sequence ID" value="CAJ1978883.1"/>
    <property type="gene ID" value="gene-AYBTSS11_LOCUS31087"/>
</dbReference>
<sequence length="104" mass="12128">MEGDSQLTKAVNFWKFEQSSGCGRRTYCVFSQPTLQGKNKAPHEYSFRFANFYFTFPEIYTMYANLPHVRSSCLLRRNFDQDSYQSTLGLILSYTGFDFGADRK</sequence>
<organism evidence="1 2">
    <name type="scientific">Sphenostylis stenocarpa</name>
    <dbReference type="NCBI Taxonomy" id="92480"/>
    <lineage>
        <taxon>Eukaryota</taxon>
        <taxon>Viridiplantae</taxon>
        <taxon>Streptophyta</taxon>
        <taxon>Embryophyta</taxon>
        <taxon>Tracheophyta</taxon>
        <taxon>Spermatophyta</taxon>
        <taxon>Magnoliopsida</taxon>
        <taxon>eudicotyledons</taxon>
        <taxon>Gunneridae</taxon>
        <taxon>Pentapetalae</taxon>
        <taxon>rosids</taxon>
        <taxon>fabids</taxon>
        <taxon>Fabales</taxon>
        <taxon>Fabaceae</taxon>
        <taxon>Papilionoideae</taxon>
        <taxon>50 kb inversion clade</taxon>
        <taxon>NPAAA clade</taxon>
        <taxon>indigoferoid/millettioid clade</taxon>
        <taxon>Phaseoleae</taxon>
        <taxon>Sphenostylis</taxon>
    </lineage>
</organism>